<dbReference type="InterPro" id="IPR044068">
    <property type="entry name" value="CB"/>
</dbReference>
<evidence type="ECO:0000313" key="9">
    <source>
        <dbReference type="Proteomes" id="UP000283523"/>
    </source>
</evidence>
<dbReference type="InterPro" id="IPR002104">
    <property type="entry name" value="Integrase_catalytic"/>
</dbReference>
<dbReference type="PROSITE" id="PS51900">
    <property type="entry name" value="CB"/>
    <property type="match status" value="1"/>
</dbReference>
<dbReference type="Proteomes" id="UP000283523">
    <property type="component" value="Unassembled WGS sequence"/>
</dbReference>
<dbReference type="EMBL" id="QXED01000007">
    <property type="protein sequence ID" value="RIV19707.1"/>
    <property type="molecule type" value="Genomic_DNA"/>
</dbReference>
<dbReference type="GO" id="GO:0003677">
    <property type="term" value="F:DNA binding"/>
    <property type="evidence" value="ECO:0007669"/>
    <property type="project" value="UniProtKB-UniRule"/>
</dbReference>
<reference evidence="8 9" key="1">
    <citation type="submission" date="2018-08" db="EMBL/GenBank/DDBJ databases">
        <title>Fibrisoma montanum sp. nov., isolated from Danxia mountain soil.</title>
        <authorList>
            <person name="Huang Y."/>
        </authorList>
    </citation>
    <scope>NUCLEOTIDE SEQUENCE [LARGE SCALE GENOMIC DNA]</scope>
    <source>
        <strain evidence="8 9">HYT19</strain>
    </source>
</reference>
<dbReference type="GO" id="GO:0006310">
    <property type="term" value="P:DNA recombination"/>
    <property type="evidence" value="ECO:0007669"/>
    <property type="project" value="UniProtKB-KW"/>
</dbReference>
<feature type="domain" description="Core-binding (CB)" evidence="7">
    <location>
        <begin position="90"/>
        <end position="177"/>
    </location>
</feature>
<comment type="caution">
    <text evidence="8">The sequence shown here is derived from an EMBL/GenBank/DDBJ whole genome shotgun (WGS) entry which is preliminary data.</text>
</comment>
<feature type="domain" description="Tyr recombinase" evidence="6">
    <location>
        <begin position="197"/>
        <end position="396"/>
    </location>
</feature>
<evidence type="ECO:0000313" key="8">
    <source>
        <dbReference type="EMBL" id="RIV19707.1"/>
    </source>
</evidence>
<dbReference type="OrthoDB" id="932752at2"/>
<accession>A0A418M226</accession>
<dbReference type="RefSeq" id="WP_119669993.1">
    <property type="nucleotide sequence ID" value="NZ_QXED01000007.1"/>
</dbReference>
<evidence type="ECO:0000256" key="5">
    <source>
        <dbReference type="PROSITE-ProRule" id="PRU01248"/>
    </source>
</evidence>
<protein>
    <recommendedName>
        <fullName evidence="10">Site-specific integrase</fullName>
    </recommendedName>
</protein>
<dbReference type="Gene3D" id="1.10.150.130">
    <property type="match status" value="1"/>
</dbReference>
<dbReference type="InterPro" id="IPR010998">
    <property type="entry name" value="Integrase_recombinase_N"/>
</dbReference>
<dbReference type="PANTHER" id="PTHR30349">
    <property type="entry name" value="PHAGE INTEGRASE-RELATED"/>
    <property type="match status" value="1"/>
</dbReference>
<organism evidence="8 9">
    <name type="scientific">Fibrisoma montanum</name>
    <dbReference type="NCBI Taxonomy" id="2305895"/>
    <lineage>
        <taxon>Bacteria</taxon>
        <taxon>Pseudomonadati</taxon>
        <taxon>Bacteroidota</taxon>
        <taxon>Cytophagia</taxon>
        <taxon>Cytophagales</taxon>
        <taxon>Spirosomataceae</taxon>
        <taxon>Fibrisoma</taxon>
    </lineage>
</organism>
<dbReference type="InterPro" id="IPR050090">
    <property type="entry name" value="Tyrosine_recombinase_XerCD"/>
</dbReference>
<dbReference type="InterPro" id="IPR013762">
    <property type="entry name" value="Integrase-like_cat_sf"/>
</dbReference>
<evidence type="ECO:0000256" key="2">
    <source>
        <dbReference type="ARBA" id="ARBA00022908"/>
    </source>
</evidence>
<dbReference type="GO" id="GO:0015074">
    <property type="term" value="P:DNA integration"/>
    <property type="evidence" value="ECO:0007669"/>
    <property type="project" value="UniProtKB-KW"/>
</dbReference>
<dbReference type="AlphaFoldDB" id="A0A418M226"/>
<keyword evidence="9" id="KW-1185">Reference proteome</keyword>
<evidence type="ECO:0000256" key="4">
    <source>
        <dbReference type="ARBA" id="ARBA00023172"/>
    </source>
</evidence>
<evidence type="ECO:0000256" key="1">
    <source>
        <dbReference type="ARBA" id="ARBA00008857"/>
    </source>
</evidence>
<proteinExistence type="inferred from homology"/>
<dbReference type="InterPro" id="IPR011010">
    <property type="entry name" value="DNA_brk_join_enz"/>
</dbReference>
<dbReference type="SUPFAM" id="SSF56349">
    <property type="entry name" value="DNA breaking-rejoining enzymes"/>
    <property type="match status" value="1"/>
</dbReference>
<name>A0A418M226_9BACT</name>
<keyword evidence="3 5" id="KW-0238">DNA-binding</keyword>
<dbReference type="PANTHER" id="PTHR30349:SF41">
    <property type="entry name" value="INTEGRASE_RECOMBINASE PROTEIN MJ0367-RELATED"/>
    <property type="match status" value="1"/>
</dbReference>
<keyword evidence="2" id="KW-0229">DNA integration</keyword>
<dbReference type="Pfam" id="PF13495">
    <property type="entry name" value="Phage_int_SAM_4"/>
    <property type="match status" value="1"/>
</dbReference>
<evidence type="ECO:0008006" key="10">
    <source>
        <dbReference type="Google" id="ProtNLM"/>
    </source>
</evidence>
<evidence type="ECO:0000259" key="6">
    <source>
        <dbReference type="PROSITE" id="PS51898"/>
    </source>
</evidence>
<dbReference type="InterPro" id="IPR004107">
    <property type="entry name" value="Integrase_SAM-like_N"/>
</dbReference>
<dbReference type="PROSITE" id="PS51898">
    <property type="entry name" value="TYR_RECOMBINASE"/>
    <property type="match status" value="1"/>
</dbReference>
<dbReference type="Gene3D" id="1.10.443.10">
    <property type="entry name" value="Intergrase catalytic core"/>
    <property type="match status" value="1"/>
</dbReference>
<keyword evidence="4" id="KW-0233">DNA recombination</keyword>
<sequence>MRQTLKPWKKPKLYNAKGNLKERWFVYYYYIHPNTGKYQRIRVYQDLNNFKTKSERTDYANELIRGITEDLEAGYNPFQLQNEQQLTGLDNLQQAVPVYLAHVKRTLGPKTHTGYKSTIGALLAWAEKTSLHLKPFKLLKAADVQKYFDYSLETKGWAASTFNSELTVTRAFFTWLVDKEVISFNPAKRVKRLRETVNSHTAYNDELIQKVTDYLKQSDTPTHKQLYQFVQFLYYTCLRPKELRSLKVGDIRLATATILVGGDRAKGKRSEPVDISPGLEELIRQMDLIGKPADWYVFGNAGKGVPGNYFVPGPGPKPVGVNHFSDLYRDIMDELKVAKEYTLYGWKHTRNVHLWMETKDLMRIMRHNRHTDPKVTMRYLRSLGLLIDTRLKDERRI</sequence>
<comment type="similarity">
    <text evidence="1">Belongs to the 'phage' integrase family.</text>
</comment>
<evidence type="ECO:0000256" key="3">
    <source>
        <dbReference type="ARBA" id="ARBA00023125"/>
    </source>
</evidence>
<dbReference type="Pfam" id="PF00589">
    <property type="entry name" value="Phage_integrase"/>
    <property type="match status" value="1"/>
</dbReference>
<evidence type="ECO:0000259" key="7">
    <source>
        <dbReference type="PROSITE" id="PS51900"/>
    </source>
</evidence>
<gene>
    <name evidence="8" type="ORF">DYU11_22525</name>
</gene>